<sequence>MNDTALLLFTCQQLSTKEIYLSISSSTSLNIHTQFNSCKNIIKVGRNKVKLLFNIFRKPLKNKEKRAMKSSFLCYWMNDFPSFFIFFYCFSLDTRVLFFDVSFDPT</sequence>
<keyword evidence="2" id="KW-1185">Reference proteome</keyword>
<comment type="caution">
    <text evidence="1">The sequence shown here is derived from an EMBL/GenBank/DDBJ whole genome shotgun (WGS) entry which is preliminary data.</text>
</comment>
<reference evidence="1 2" key="1">
    <citation type="submission" date="2016-11" db="EMBL/GenBank/DDBJ databases">
        <title>Description of two novel members of the family Erysipelotrichaceae: Ileibacterium lipovorans gen. nov., sp. nov. and Dubosiella newyorkensis, gen. nov., sp. nov.</title>
        <authorList>
            <person name="Cox L.M."/>
            <person name="Sohn J."/>
            <person name="Tyrrell K.L."/>
            <person name="Citron D.M."/>
            <person name="Lawson P.A."/>
            <person name="Patel N.B."/>
            <person name="Iizumi T."/>
            <person name="Perez-Perez G.I."/>
            <person name="Goldstein E.J."/>
            <person name="Blaser M.J."/>
        </authorList>
    </citation>
    <scope>NUCLEOTIDE SEQUENCE [LARGE SCALE GENOMIC DNA]</scope>
    <source>
        <strain evidence="1 2">NYU-BL-A4</strain>
    </source>
</reference>
<evidence type="ECO:0000313" key="2">
    <source>
        <dbReference type="Proteomes" id="UP000186705"/>
    </source>
</evidence>
<proteinExistence type="predicted"/>
<dbReference type="Proteomes" id="UP000186705">
    <property type="component" value="Unassembled WGS sequence"/>
</dbReference>
<organism evidence="1 2">
    <name type="scientific">Dubosiella newyorkensis</name>
    <dbReference type="NCBI Taxonomy" id="1862672"/>
    <lineage>
        <taxon>Bacteria</taxon>
        <taxon>Bacillati</taxon>
        <taxon>Bacillota</taxon>
        <taxon>Erysipelotrichia</taxon>
        <taxon>Erysipelotrichales</taxon>
        <taxon>Erysipelotrichaceae</taxon>
        <taxon>Dubosiella</taxon>
    </lineage>
</organism>
<gene>
    <name evidence="1" type="ORF">BO225_10625</name>
</gene>
<evidence type="ECO:0000313" key="1">
    <source>
        <dbReference type="EMBL" id="OLU44332.1"/>
    </source>
</evidence>
<name>A0A1U7NJZ6_9FIRM</name>
<dbReference type="STRING" id="1862672.BO225_10625"/>
<protein>
    <submittedName>
        <fullName evidence="1">Uncharacterized protein</fullName>
    </submittedName>
</protein>
<accession>A0A1U7NJZ6</accession>
<dbReference type="EMBL" id="MPKA01000113">
    <property type="protein sequence ID" value="OLU44332.1"/>
    <property type="molecule type" value="Genomic_DNA"/>
</dbReference>
<dbReference type="AlphaFoldDB" id="A0A1U7NJZ6"/>